<dbReference type="CDD" id="cd09272">
    <property type="entry name" value="RNase_HI_RT_Ty1"/>
    <property type="match status" value="1"/>
</dbReference>
<dbReference type="OrthoDB" id="1922643at2759"/>
<name>A0A5C7HUG8_9ROSI</name>
<evidence type="ECO:0000313" key="2">
    <source>
        <dbReference type="Proteomes" id="UP000323000"/>
    </source>
</evidence>
<gene>
    <name evidence="1" type="ORF">EZV62_015123</name>
</gene>
<comment type="caution">
    <text evidence="1">The sequence shown here is derived from an EMBL/GenBank/DDBJ whole genome shotgun (WGS) entry which is preliminary data.</text>
</comment>
<dbReference type="EMBL" id="VAHF01000006">
    <property type="protein sequence ID" value="TXG60550.1"/>
    <property type="molecule type" value="Genomic_DNA"/>
</dbReference>
<reference evidence="2" key="1">
    <citation type="journal article" date="2019" name="Gigascience">
        <title>De novo genome assembly of the endangered Acer yangbiense, a plant species with extremely small populations endemic to Yunnan Province, China.</title>
        <authorList>
            <person name="Yang J."/>
            <person name="Wariss H.M."/>
            <person name="Tao L."/>
            <person name="Zhang R."/>
            <person name="Yun Q."/>
            <person name="Hollingsworth P."/>
            <person name="Dao Z."/>
            <person name="Luo G."/>
            <person name="Guo H."/>
            <person name="Ma Y."/>
            <person name="Sun W."/>
        </authorList>
    </citation>
    <scope>NUCLEOTIDE SEQUENCE [LARGE SCALE GENOMIC DNA]</scope>
    <source>
        <strain evidence="2">cv. Malutang</strain>
    </source>
</reference>
<dbReference type="AlphaFoldDB" id="A0A5C7HUG8"/>
<dbReference type="PANTHER" id="PTHR11439">
    <property type="entry name" value="GAG-POL-RELATED RETROTRANSPOSON"/>
    <property type="match status" value="1"/>
</dbReference>
<proteinExistence type="predicted"/>
<organism evidence="1 2">
    <name type="scientific">Acer yangbiense</name>
    <dbReference type="NCBI Taxonomy" id="1000413"/>
    <lineage>
        <taxon>Eukaryota</taxon>
        <taxon>Viridiplantae</taxon>
        <taxon>Streptophyta</taxon>
        <taxon>Embryophyta</taxon>
        <taxon>Tracheophyta</taxon>
        <taxon>Spermatophyta</taxon>
        <taxon>Magnoliopsida</taxon>
        <taxon>eudicotyledons</taxon>
        <taxon>Gunneridae</taxon>
        <taxon>Pentapetalae</taxon>
        <taxon>rosids</taxon>
        <taxon>malvids</taxon>
        <taxon>Sapindales</taxon>
        <taxon>Sapindaceae</taxon>
        <taxon>Hippocastanoideae</taxon>
        <taxon>Acereae</taxon>
        <taxon>Acer</taxon>
    </lineage>
</organism>
<dbReference type="PANTHER" id="PTHR11439:SF502">
    <property type="entry name" value="SECRETED RXLR EFFECTOR PROTEIN 161-LIKE"/>
    <property type="match status" value="1"/>
</dbReference>
<keyword evidence="2" id="KW-1185">Reference proteome</keyword>
<evidence type="ECO:0000313" key="1">
    <source>
        <dbReference type="EMBL" id="TXG60550.1"/>
    </source>
</evidence>
<evidence type="ECO:0008006" key="3">
    <source>
        <dbReference type="Google" id="ProtNLM"/>
    </source>
</evidence>
<accession>A0A5C7HUG8</accession>
<sequence>MGAAKTVLRYLQGTLDYGILYEPVKDSKLVGLSDSVWVGCLDDMRSISSYVFSLGLGICSWSSKKQKTVAQSSAEAEYVATAKATSQAIWLRRILEDIGEKQEDPIVLYCDNKLAIAMGKNPISQDQMANILTKAVTRDKFIYLKELIGVTKKVH</sequence>
<protein>
    <recommendedName>
        <fullName evidence="3">Reverse transcriptase Ty1/copia-type domain-containing protein</fullName>
    </recommendedName>
</protein>
<dbReference type="Proteomes" id="UP000323000">
    <property type="component" value="Chromosome 6"/>
</dbReference>